<dbReference type="InterPro" id="IPR026055">
    <property type="entry name" value="FAR"/>
</dbReference>
<keyword evidence="1" id="KW-0812">Transmembrane</keyword>
<keyword evidence="1" id="KW-0521">NADP</keyword>
<protein>
    <recommendedName>
        <fullName evidence="1">Fatty acyl-CoA reductase</fullName>
        <ecNumber evidence="1">1.2.1.84</ecNumber>
    </recommendedName>
</protein>
<accession>A0A1B0DC32</accession>
<dbReference type="EMBL" id="AJVK01030537">
    <property type="status" value="NOT_ANNOTATED_CDS"/>
    <property type="molecule type" value="Genomic_DNA"/>
</dbReference>
<dbReference type="InterPro" id="IPR013120">
    <property type="entry name" value="FAR_NAD-bd"/>
</dbReference>
<dbReference type="GO" id="GO:0102965">
    <property type="term" value="F:alcohol-forming long-chain fatty acyl-CoA reductase activity"/>
    <property type="evidence" value="ECO:0007669"/>
    <property type="project" value="UniProtKB-EC"/>
</dbReference>
<dbReference type="Proteomes" id="UP000092462">
    <property type="component" value="Unassembled WGS sequence"/>
</dbReference>
<dbReference type="PANTHER" id="PTHR11011">
    <property type="entry name" value="MALE STERILITY PROTEIN 2-RELATED"/>
    <property type="match status" value="1"/>
</dbReference>
<comment type="catalytic activity">
    <reaction evidence="1">
        <text>a long-chain fatty acyl-CoA + 2 NADPH + 2 H(+) = a long-chain primary fatty alcohol + 2 NADP(+) + CoA</text>
        <dbReference type="Rhea" id="RHEA:52716"/>
        <dbReference type="ChEBI" id="CHEBI:15378"/>
        <dbReference type="ChEBI" id="CHEBI:57287"/>
        <dbReference type="ChEBI" id="CHEBI:57783"/>
        <dbReference type="ChEBI" id="CHEBI:58349"/>
        <dbReference type="ChEBI" id="CHEBI:77396"/>
        <dbReference type="ChEBI" id="CHEBI:83139"/>
        <dbReference type="EC" id="1.2.1.84"/>
    </reaction>
</comment>
<name>A0A1B0DC32_PHLPP</name>
<dbReference type="VEuPathDB" id="VectorBase:PPAI005371"/>
<dbReference type="SUPFAM" id="SSF51735">
    <property type="entry name" value="NAD(P)-binding Rossmann-fold domains"/>
    <property type="match status" value="1"/>
</dbReference>
<keyword evidence="1" id="KW-0443">Lipid metabolism</keyword>
<dbReference type="VEuPathDB" id="VectorBase:PPAPM1_002051"/>
<proteinExistence type="inferred from homology"/>
<comment type="function">
    <text evidence="1">Catalyzes the reduction of fatty acyl-CoA to fatty alcohols.</text>
</comment>
<dbReference type="InterPro" id="IPR036291">
    <property type="entry name" value="NAD(P)-bd_dom_sf"/>
</dbReference>
<organism evidence="2 3">
    <name type="scientific">Phlebotomus papatasi</name>
    <name type="common">Sandfly</name>
    <dbReference type="NCBI Taxonomy" id="29031"/>
    <lineage>
        <taxon>Eukaryota</taxon>
        <taxon>Metazoa</taxon>
        <taxon>Ecdysozoa</taxon>
        <taxon>Arthropoda</taxon>
        <taxon>Hexapoda</taxon>
        <taxon>Insecta</taxon>
        <taxon>Pterygota</taxon>
        <taxon>Neoptera</taxon>
        <taxon>Endopterygota</taxon>
        <taxon>Diptera</taxon>
        <taxon>Nematocera</taxon>
        <taxon>Psychodoidea</taxon>
        <taxon>Psychodidae</taxon>
        <taxon>Phlebotomus</taxon>
        <taxon>Phlebotomus</taxon>
    </lineage>
</organism>
<dbReference type="GO" id="GO:0080019">
    <property type="term" value="F:alcohol-forming very long-chain fatty acyl-CoA reductase activity"/>
    <property type="evidence" value="ECO:0007669"/>
    <property type="project" value="InterPro"/>
</dbReference>
<sequence length="237" mass="26325">MDTKLARFRDYFANRSIILTGGTGFVGMGLIEGLLSSSPDLRKIYVVVREKKGQSPSERVVKLLSSEIFNHLSAETKAKVVPIVGNLTAQDLGLDPITLKEIRETVTVVYHNAGLIKFNRSLKEAVLMNVLSTLRCIDLAKSLVYLSAFIYTSTAWANSNIQEKILEDLYKTKESPREMIKLALETPSTIDRVAESQDDFIEGHQNTYSYSKQLAENLILDEMAGLPTGIVRPSLGN</sequence>
<keyword evidence="3" id="KW-1185">Reference proteome</keyword>
<evidence type="ECO:0000313" key="2">
    <source>
        <dbReference type="EnsemblMetazoa" id="PPAI005371-PA"/>
    </source>
</evidence>
<reference evidence="2" key="1">
    <citation type="submission" date="2022-08" db="UniProtKB">
        <authorList>
            <consortium name="EnsemblMetazoa"/>
        </authorList>
    </citation>
    <scope>IDENTIFICATION</scope>
    <source>
        <strain evidence="2">Israel</strain>
    </source>
</reference>
<keyword evidence="1" id="KW-0560">Oxidoreductase</keyword>
<dbReference type="AlphaFoldDB" id="A0A1B0DC32"/>
<feature type="transmembrane region" description="Helical" evidence="1">
    <location>
        <begin position="12"/>
        <end position="35"/>
    </location>
</feature>
<dbReference type="GO" id="GO:0005777">
    <property type="term" value="C:peroxisome"/>
    <property type="evidence" value="ECO:0007669"/>
    <property type="project" value="TreeGrafter"/>
</dbReference>
<dbReference type="GO" id="GO:0035336">
    <property type="term" value="P:long-chain fatty-acyl-CoA metabolic process"/>
    <property type="evidence" value="ECO:0007669"/>
    <property type="project" value="TreeGrafter"/>
</dbReference>
<dbReference type="EnsemblMetazoa" id="PPAI005371-RA">
    <property type="protein sequence ID" value="PPAI005371-PA"/>
    <property type="gene ID" value="PPAI005371"/>
</dbReference>
<keyword evidence="1" id="KW-1133">Transmembrane helix</keyword>
<comment type="similarity">
    <text evidence="1">Belongs to the fatty acyl-CoA reductase family.</text>
</comment>
<keyword evidence="1" id="KW-0444">Lipid biosynthesis</keyword>
<dbReference type="Pfam" id="PF07993">
    <property type="entry name" value="NAD_binding_4"/>
    <property type="match status" value="1"/>
</dbReference>
<dbReference type="EC" id="1.2.1.84" evidence="1"/>
<dbReference type="PANTHER" id="PTHR11011:SF116">
    <property type="entry name" value="FATTY ACYL-COA REDUCTASE CG5065-RELATED"/>
    <property type="match status" value="1"/>
</dbReference>
<evidence type="ECO:0000313" key="3">
    <source>
        <dbReference type="Proteomes" id="UP000092462"/>
    </source>
</evidence>
<dbReference type="Gene3D" id="3.40.50.720">
    <property type="entry name" value="NAD(P)-binding Rossmann-like Domain"/>
    <property type="match status" value="1"/>
</dbReference>
<keyword evidence="1" id="KW-0472">Membrane</keyword>
<evidence type="ECO:0000256" key="1">
    <source>
        <dbReference type="RuleBase" id="RU363097"/>
    </source>
</evidence>